<protein>
    <recommendedName>
        <fullName evidence="2">DUF1206 domain-containing protein</fullName>
    </recommendedName>
</protein>
<dbReference type="EMBL" id="LT629732">
    <property type="protein sequence ID" value="SDR83200.1"/>
    <property type="molecule type" value="Genomic_DNA"/>
</dbReference>
<accession>A0A1H1M964</accession>
<evidence type="ECO:0000313" key="4">
    <source>
        <dbReference type="Proteomes" id="UP000198983"/>
    </source>
</evidence>
<dbReference type="InterPro" id="IPR009597">
    <property type="entry name" value="DUF1206"/>
</dbReference>
<feature type="domain" description="DUF1206" evidence="2">
    <location>
        <begin position="114"/>
        <end position="182"/>
    </location>
</feature>
<evidence type="ECO:0000256" key="1">
    <source>
        <dbReference type="SAM" id="Phobius"/>
    </source>
</evidence>
<organism evidence="3 4">
    <name type="scientific">Actinopolymorpha singaporensis</name>
    <dbReference type="NCBI Taxonomy" id="117157"/>
    <lineage>
        <taxon>Bacteria</taxon>
        <taxon>Bacillati</taxon>
        <taxon>Actinomycetota</taxon>
        <taxon>Actinomycetes</taxon>
        <taxon>Propionibacteriales</taxon>
        <taxon>Actinopolymorphaceae</taxon>
        <taxon>Actinopolymorpha</taxon>
    </lineage>
</organism>
<dbReference type="Proteomes" id="UP000198983">
    <property type="component" value="Chromosome I"/>
</dbReference>
<keyword evidence="1" id="KW-0472">Membrane</keyword>
<dbReference type="AlphaFoldDB" id="A0A1H1M964"/>
<feature type="transmembrane region" description="Helical" evidence="1">
    <location>
        <begin position="251"/>
        <end position="272"/>
    </location>
</feature>
<keyword evidence="1" id="KW-0812">Transmembrane</keyword>
<feature type="domain" description="DUF1206" evidence="2">
    <location>
        <begin position="208"/>
        <end position="277"/>
    </location>
</feature>
<feature type="transmembrane region" description="Helical" evidence="1">
    <location>
        <begin position="160"/>
        <end position="181"/>
    </location>
</feature>
<feature type="transmembrane region" description="Helical" evidence="1">
    <location>
        <begin position="76"/>
        <end position="100"/>
    </location>
</feature>
<reference evidence="3 4" key="1">
    <citation type="submission" date="2016-10" db="EMBL/GenBank/DDBJ databases">
        <authorList>
            <person name="de Groot N.N."/>
        </authorList>
    </citation>
    <scope>NUCLEOTIDE SEQUENCE [LARGE SCALE GENOMIC DNA]</scope>
    <source>
        <strain evidence="3 4">DSM 22024</strain>
    </source>
</reference>
<dbReference type="OrthoDB" id="4552598at2"/>
<sequence length="279" mass="28393">MNAQVRSGENAGRQAQQAADSKPVRLLGRVGLAAYGLVNLLFAYLAAKVAFSGGGGGNASKQGALQTLASQPGGGLLLWVITIGLVALAVWQLAEAGVGYGYTTSDKRRTARRLGSAGKAIAFGALAFSAGRIAAGGSAGSGGTQKTFTAKVLELPGGQLLVGLVGLGIIAGAGYLAYHGWKKKFLEDLDLMRASLGTRKTVIRLGQAGFVAVGVAYALVGVLVLAAAVTYDAKKSAGLDGALQTLAKQPYGPVLLGLIALGVASYGIYCFFDARFRRG</sequence>
<proteinExistence type="predicted"/>
<feature type="domain" description="DUF1206" evidence="2">
    <location>
        <begin position="30"/>
        <end position="96"/>
    </location>
</feature>
<feature type="transmembrane region" description="Helical" evidence="1">
    <location>
        <begin position="202"/>
        <end position="231"/>
    </location>
</feature>
<dbReference type="Pfam" id="PF06724">
    <property type="entry name" value="DUF1206"/>
    <property type="match status" value="3"/>
</dbReference>
<name>A0A1H1M964_9ACTN</name>
<dbReference type="RefSeq" id="WP_092650533.1">
    <property type="nucleotide sequence ID" value="NZ_LT629732.1"/>
</dbReference>
<feature type="transmembrane region" description="Helical" evidence="1">
    <location>
        <begin position="120"/>
        <end position="140"/>
    </location>
</feature>
<keyword evidence="1" id="KW-1133">Transmembrane helix</keyword>
<gene>
    <name evidence="3" type="ORF">SAMN04489717_0727</name>
</gene>
<feature type="transmembrane region" description="Helical" evidence="1">
    <location>
        <begin position="26"/>
        <end position="47"/>
    </location>
</feature>
<evidence type="ECO:0000259" key="2">
    <source>
        <dbReference type="Pfam" id="PF06724"/>
    </source>
</evidence>
<evidence type="ECO:0000313" key="3">
    <source>
        <dbReference type="EMBL" id="SDR83200.1"/>
    </source>
</evidence>
<keyword evidence="4" id="KW-1185">Reference proteome</keyword>